<keyword evidence="5" id="KW-0670">Pyruvate</keyword>
<dbReference type="GO" id="GO:0046487">
    <property type="term" value="P:glyoxylate metabolic process"/>
    <property type="evidence" value="ECO:0007669"/>
    <property type="project" value="TreeGrafter"/>
</dbReference>
<gene>
    <name evidence="5" type="ORF">EV675_0182</name>
</gene>
<name>A0A4Q7NH88_9BURK</name>
<dbReference type="EMBL" id="SGXC01000001">
    <property type="protein sequence ID" value="RZS84178.1"/>
    <property type="molecule type" value="Genomic_DNA"/>
</dbReference>
<dbReference type="InterPro" id="IPR036237">
    <property type="entry name" value="Xyl_isomerase-like_sf"/>
</dbReference>
<accession>A0A4Q7NH88</accession>
<dbReference type="GO" id="GO:0008903">
    <property type="term" value="F:hydroxypyruvate isomerase activity"/>
    <property type="evidence" value="ECO:0007669"/>
    <property type="project" value="TreeGrafter"/>
</dbReference>
<keyword evidence="1 2" id="KW-0413">Isomerase</keyword>
<evidence type="ECO:0000256" key="2">
    <source>
        <dbReference type="PIRNR" id="PIRNR006241"/>
    </source>
</evidence>
<organism evidence="5 6">
    <name type="scientific">Pigmentiphaga kullae</name>
    <dbReference type="NCBI Taxonomy" id="151784"/>
    <lineage>
        <taxon>Bacteria</taxon>
        <taxon>Pseudomonadati</taxon>
        <taxon>Pseudomonadota</taxon>
        <taxon>Betaproteobacteria</taxon>
        <taxon>Burkholderiales</taxon>
        <taxon>Alcaligenaceae</taxon>
        <taxon>Pigmentiphaga</taxon>
    </lineage>
</organism>
<dbReference type="InterPro" id="IPR013022">
    <property type="entry name" value="Xyl_isomerase-like_TIM-brl"/>
</dbReference>
<evidence type="ECO:0000256" key="1">
    <source>
        <dbReference type="ARBA" id="ARBA00023235"/>
    </source>
</evidence>
<proteinExistence type="inferred from homology"/>
<dbReference type="AlphaFoldDB" id="A0A4Q7NH88"/>
<evidence type="ECO:0000259" key="4">
    <source>
        <dbReference type="Pfam" id="PF01261"/>
    </source>
</evidence>
<dbReference type="SUPFAM" id="SSF51658">
    <property type="entry name" value="Xylose isomerase-like"/>
    <property type="match status" value="1"/>
</dbReference>
<dbReference type="PIRSF" id="PIRSF006241">
    <property type="entry name" value="HyI"/>
    <property type="match status" value="1"/>
</dbReference>
<feature type="domain" description="Xylose isomerase-like TIM barrel" evidence="4">
    <location>
        <begin position="22"/>
        <end position="255"/>
    </location>
</feature>
<dbReference type="InterPro" id="IPR050417">
    <property type="entry name" value="Sugar_Epim/Isomerase"/>
</dbReference>
<dbReference type="OrthoDB" id="9786584at2"/>
<feature type="active site" description="Proton donor/acceptor" evidence="3">
    <location>
        <position position="143"/>
    </location>
</feature>
<evidence type="ECO:0000313" key="5">
    <source>
        <dbReference type="EMBL" id="RZS84178.1"/>
    </source>
</evidence>
<keyword evidence="6" id="KW-1185">Reference proteome</keyword>
<dbReference type="Pfam" id="PF01261">
    <property type="entry name" value="AP_endonuc_2"/>
    <property type="match status" value="1"/>
</dbReference>
<evidence type="ECO:0000313" key="6">
    <source>
        <dbReference type="Proteomes" id="UP000292445"/>
    </source>
</evidence>
<dbReference type="RefSeq" id="WP_130355566.1">
    <property type="nucleotide sequence ID" value="NZ_SGXC01000001.1"/>
</dbReference>
<sequence>MIRFSANLSMLFLEVPELERPAAARRAGFDAVEVQFPYGHEAGLWRDALQAAGVDLALCNVPAGDLMTGGQGLAGVPGREAAFREAVAQAVKVARVLRPRNINVLAGCPGPEHERERCLDTLAGNLAHAAQVLGDLGIGVVTEAVNTVDRPRYLIDTTQAALDVIDRAGHPNLRIQYDLYHMQIMEGDLIRSLRTHCARIGHIQFADTPGRHEPGTGEIHFANVFAALDELPYDGFVGAEYVPSGRTEDTLAWMEGRRR</sequence>
<feature type="active site" description="Proton donor/acceptor" evidence="3">
    <location>
        <position position="240"/>
    </location>
</feature>
<evidence type="ECO:0000256" key="3">
    <source>
        <dbReference type="PIRSR" id="PIRSR006241-50"/>
    </source>
</evidence>
<reference evidence="5 6" key="1">
    <citation type="submission" date="2019-02" db="EMBL/GenBank/DDBJ databases">
        <title>Genomic Encyclopedia of Type Strains, Phase IV (KMG-IV): sequencing the most valuable type-strain genomes for metagenomic binning, comparative biology and taxonomic classification.</title>
        <authorList>
            <person name="Goeker M."/>
        </authorList>
    </citation>
    <scope>NUCLEOTIDE SEQUENCE [LARGE SCALE GENOMIC DNA]</scope>
    <source>
        <strain evidence="5 6">K24</strain>
    </source>
</reference>
<comment type="caution">
    <text evidence="5">The sequence shown here is derived from an EMBL/GenBank/DDBJ whole genome shotgun (WGS) entry which is preliminary data.</text>
</comment>
<comment type="similarity">
    <text evidence="2">Belongs to the hyi family.</text>
</comment>
<dbReference type="Gene3D" id="3.20.20.150">
    <property type="entry name" value="Divalent-metal-dependent TIM barrel enzymes"/>
    <property type="match status" value="1"/>
</dbReference>
<protein>
    <submittedName>
        <fullName evidence="5">Hydroxypyruvate isomerase</fullName>
    </submittedName>
</protein>
<dbReference type="PANTHER" id="PTHR43489">
    <property type="entry name" value="ISOMERASE"/>
    <property type="match status" value="1"/>
</dbReference>
<dbReference type="PANTHER" id="PTHR43489:SF6">
    <property type="entry name" value="HYDROXYPYRUVATE ISOMERASE-RELATED"/>
    <property type="match status" value="1"/>
</dbReference>
<dbReference type="InterPro" id="IPR026040">
    <property type="entry name" value="HyI-like"/>
</dbReference>
<dbReference type="Proteomes" id="UP000292445">
    <property type="component" value="Unassembled WGS sequence"/>
</dbReference>